<dbReference type="InterPro" id="IPR036163">
    <property type="entry name" value="HMA_dom_sf"/>
</dbReference>
<feature type="transmembrane region" description="Helical" evidence="10">
    <location>
        <begin position="705"/>
        <end position="726"/>
    </location>
</feature>
<dbReference type="CDD" id="cd00371">
    <property type="entry name" value="HMA"/>
    <property type="match status" value="3"/>
</dbReference>
<dbReference type="SFLD" id="SFLDS00003">
    <property type="entry name" value="Haloacid_Dehalogenase"/>
    <property type="match status" value="1"/>
</dbReference>
<evidence type="ECO:0000256" key="1">
    <source>
        <dbReference type="ARBA" id="ARBA00004141"/>
    </source>
</evidence>
<feature type="domain" description="HMA" evidence="12">
    <location>
        <begin position="235"/>
        <end position="301"/>
    </location>
</feature>
<feature type="domain" description="HMA" evidence="12">
    <location>
        <begin position="155"/>
        <end position="220"/>
    </location>
</feature>
<evidence type="ECO:0000256" key="4">
    <source>
        <dbReference type="ARBA" id="ARBA00022723"/>
    </source>
</evidence>
<feature type="transmembrane region" description="Helical" evidence="10">
    <location>
        <begin position="1137"/>
        <end position="1158"/>
    </location>
</feature>
<dbReference type="SUPFAM" id="SSF55008">
    <property type="entry name" value="HMA, heavy metal-associated domain"/>
    <property type="match status" value="3"/>
</dbReference>
<dbReference type="InterPro" id="IPR018303">
    <property type="entry name" value="ATPase_P-typ_P_site"/>
</dbReference>
<feature type="compositionally biased region" description="Polar residues" evidence="11">
    <location>
        <begin position="632"/>
        <end position="645"/>
    </location>
</feature>
<dbReference type="InterPro" id="IPR008250">
    <property type="entry name" value="ATPase_P-typ_transduc_dom_A_sf"/>
</dbReference>
<dbReference type="InterPro" id="IPR027256">
    <property type="entry name" value="P-typ_ATPase_IB"/>
</dbReference>
<dbReference type="InterPro" id="IPR006121">
    <property type="entry name" value="HMA_dom"/>
</dbReference>
<evidence type="ECO:0000256" key="11">
    <source>
        <dbReference type="SAM" id="MobiDB-lite"/>
    </source>
</evidence>
<accession>A0ABY0FSN7</accession>
<comment type="caution">
    <text evidence="13">The sequence shown here is derived from an EMBL/GenBank/DDBJ whole genome shotgun (WGS) entry which is preliminary data.</text>
</comment>
<keyword evidence="5 10" id="KW-0547">Nucleotide-binding</keyword>
<evidence type="ECO:0000256" key="8">
    <source>
        <dbReference type="ARBA" id="ARBA00022989"/>
    </source>
</evidence>
<feature type="domain" description="HMA" evidence="12">
    <location>
        <begin position="2"/>
        <end position="69"/>
    </location>
</feature>
<dbReference type="NCBIfam" id="TIGR01494">
    <property type="entry name" value="ATPase_P-type"/>
    <property type="match status" value="2"/>
</dbReference>
<sequence length="1173" mass="127301">MDSVVLYASNIHCPSCISQIQDILGRLPGISSADEVSLINQTIRVVFNSKTINHQSITNALTFSAFDLEHVALFDSHGRLVEEHDLRATSHSNAPEARPQQQHIDNCTACQVEWGQDGASAKLPTTSTTAATASNDNPAVIDIDDPSEYDPSATYTASLSIEGMSCGSCTGKITAGMEVLPFVTKVYIDLLTNSGVVDFHGKDNIDLILENVSDLGYSATLVNLVEPRSKSSPTYIATLSIEGMSCGSCIGKITTGLEGLHFVATASIDLLTNSGSVEFWGDKTNLDLILDKVDDMGYHATVVELVEPKSSLVRQERVVEVQVDGMHCIRCPERVVNILEMLRSDDGNASRLSISRPPSFKVPRVQITYKPSLSEGLTIRHLISTIQSVDPAFSVYMYHPPTLEERSRRIQHKERRSILWRLVFAGLVAIPSLIIGVVYMALVPSDNPTRMWFEEPMWAGNATRTEWALFIMTTPVMFFGTDLFHRRAFKEIWAMWKPNSAVPMLRRFYRFGSMNMLISVGTIVAYVSSLAILIMNATQKTEIQHMMRMSSTYFDVITFLTFFILMGRYLEAYSKAKTGDAVAMLSKLRPNQALLVGKDHEAQKVPVDQLEVGDVVQIPQGHSPPADGTVEQDGSFSFDESSLTGESKPARKTKGDTVFTGTVNVANPVEIKVTELGGASMLDQIIEVVRGGQAKRAPIERFADVLTGYFVPVVTLLAIVTWVTWLCLGLSGRLPDAWLDSAQGGWAFWSLEFAIAVFVVACPCGIGLAAPTALFVGGGLAAKQGILVQGGGQAFQEASNLNTMVFDKTGTLTQGQMRVTGYDQLNSEIGKDRIFAMARAMEGISSHPIAQAITTYCASSSEEVMISDVREIPGHGMTARFTFGSEPGENAVEAAIGNVKLLDLLNETEKVDSSVKSGHSMDNKNATMSSTILQQGLHRHQIHGHSVAVIAIRHSSRYEAAGIFALSDPLRPEAVEVIASLRSLGLAIHLCTGDNTTTAHAIALQLNISLENVRAGVLPQGKAEYIHELQQPVEGVRNLVAFAGDGLNDTPALTAADVSISLSSGSDIAINASSFILLNSHLGGIYKLLTLSKRVFLRVKMNFFWAGIYNVTLIPIAAGVLYTIGATEHHAGWRMSPVWAAVAMAGSSVSVVLSSLALKLPGVKWPFKSQRRN</sequence>
<dbReference type="InterPro" id="IPR023298">
    <property type="entry name" value="ATPase_P-typ_TM_dom_sf"/>
</dbReference>
<reference evidence="14" key="1">
    <citation type="journal article" date="2019" name="bioRxiv">
        <title>Genomics, evolutionary history and diagnostics of the Alternaria alternata species group including apple and Asian pear pathotypes.</title>
        <authorList>
            <person name="Armitage A.D."/>
            <person name="Cockerton H.M."/>
            <person name="Sreenivasaprasad S."/>
            <person name="Woodhall J.W."/>
            <person name="Lane C.R."/>
            <person name="Harrison R.J."/>
            <person name="Clarkson J.P."/>
        </authorList>
    </citation>
    <scope>NUCLEOTIDE SEQUENCE [LARGE SCALE GENOMIC DNA]</scope>
    <source>
        <strain evidence="14">FERA 635</strain>
    </source>
</reference>
<evidence type="ECO:0000256" key="6">
    <source>
        <dbReference type="ARBA" id="ARBA00022840"/>
    </source>
</evidence>
<feature type="transmembrane region" description="Helical" evidence="10">
    <location>
        <begin position="516"/>
        <end position="538"/>
    </location>
</feature>
<evidence type="ECO:0000256" key="7">
    <source>
        <dbReference type="ARBA" id="ARBA00022967"/>
    </source>
</evidence>
<comment type="similarity">
    <text evidence="2 10">Belongs to the cation transport ATPase (P-type) (TC 3.A.3) family. Type IB subfamily.</text>
</comment>
<dbReference type="PANTHER" id="PTHR43520">
    <property type="entry name" value="ATP7, ISOFORM B"/>
    <property type="match status" value="1"/>
</dbReference>
<evidence type="ECO:0000259" key="12">
    <source>
        <dbReference type="PROSITE" id="PS50846"/>
    </source>
</evidence>
<dbReference type="Proteomes" id="UP000293195">
    <property type="component" value="Unassembled WGS sequence"/>
</dbReference>
<feature type="transmembrane region" description="Helical" evidence="10">
    <location>
        <begin position="467"/>
        <end position="485"/>
    </location>
</feature>
<evidence type="ECO:0000256" key="10">
    <source>
        <dbReference type="RuleBase" id="RU362081"/>
    </source>
</evidence>
<dbReference type="EMBL" id="PDXF01000130">
    <property type="protein sequence ID" value="RYN86669.1"/>
    <property type="molecule type" value="Genomic_DNA"/>
</dbReference>
<dbReference type="PANTHER" id="PTHR43520:SF32">
    <property type="entry name" value="COPPER RESISTANCE P-TYPE ATPASE (EUROFUNG)"/>
    <property type="match status" value="1"/>
</dbReference>
<keyword evidence="8 10" id="KW-1133">Transmembrane helix</keyword>
<comment type="subcellular location">
    <subcellularLocation>
        <location evidence="1">Membrane</location>
        <topology evidence="1">Multi-pass membrane protein</topology>
    </subcellularLocation>
</comment>
<keyword evidence="7" id="KW-1278">Translocase</keyword>
<feature type="transmembrane region" description="Helical" evidence="10">
    <location>
        <begin position="550"/>
        <end position="570"/>
    </location>
</feature>
<dbReference type="SUPFAM" id="SSF56784">
    <property type="entry name" value="HAD-like"/>
    <property type="match status" value="1"/>
</dbReference>
<evidence type="ECO:0000313" key="14">
    <source>
        <dbReference type="Proteomes" id="UP000293195"/>
    </source>
</evidence>
<feature type="transmembrane region" description="Helical" evidence="10">
    <location>
        <begin position="1103"/>
        <end position="1125"/>
    </location>
</feature>
<dbReference type="SUPFAM" id="SSF81653">
    <property type="entry name" value="Calcium ATPase, transduction domain A"/>
    <property type="match status" value="1"/>
</dbReference>
<dbReference type="Gene3D" id="2.70.150.10">
    <property type="entry name" value="Calcium-transporting ATPase, cytoplasmic transduction domain A"/>
    <property type="match status" value="1"/>
</dbReference>
<dbReference type="PRINTS" id="PR00119">
    <property type="entry name" value="CATATPASE"/>
</dbReference>
<keyword evidence="6 10" id="KW-0067">ATP-binding</keyword>
<dbReference type="Gene3D" id="3.40.1110.10">
    <property type="entry name" value="Calcium-transporting ATPase, cytoplasmic domain N"/>
    <property type="match status" value="1"/>
</dbReference>
<feature type="transmembrane region" description="Helical" evidence="10">
    <location>
        <begin position="418"/>
        <end position="442"/>
    </location>
</feature>
<dbReference type="Pfam" id="PF00702">
    <property type="entry name" value="Hydrolase"/>
    <property type="match status" value="1"/>
</dbReference>
<dbReference type="SFLD" id="SFLDF00027">
    <property type="entry name" value="p-type_atpase"/>
    <property type="match status" value="1"/>
</dbReference>
<dbReference type="PROSITE" id="PS50846">
    <property type="entry name" value="HMA_2"/>
    <property type="match status" value="3"/>
</dbReference>
<evidence type="ECO:0000313" key="13">
    <source>
        <dbReference type="EMBL" id="RYN86669.1"/>
    </source>
</evidence>
<keyword evidence="4 10" id="KW-0479">Metal-binding</keyword>
<dbReference type="SUPFAM" id="SSF81665">
    <property type="entry name" value="Calcium ATPase, transmembrane domain M"/>
    <property type="match status" value="1"/>
</dbReference>
<protein>
    <submittedName>
        <fullName evidence="13">Copper-exporting P-type ATPase A</fullName>
    </submittedName>
</protein>
<dbReference type="InterPro" id="IPR044492">
    <property type="entry name" value="P_typ_ATPase_HD_dom"/>
</dbReference>
<keyword evidence="3 10" id="KW-0812">Transmembrane</keyword>
<dbReference type="InterPro" id="IPR023299">
    <property type="entry name" value="ATPase_P-typ_cyto_dom_N"/>
</dbReference>
<dbReference type="InterPro" id="IPR001757">
    <property type="entry name" value="P_typ_ATPase"/>
</dbReference>
<dbReference type="InterPro" id="IPR023214">
    <property type="entry name" value="HAD_sf"/>
</dbReference>
<dbReference type="InterPro" id="IPR017969">
    <property type="entry name" value="Heavy-metal-associated_CS"/>
</dbReference>
<dbReference type="PROSITE" id="PS00154">
    <property type="entry name" value="ATPASE_E1_E2"/>
    <property type="match status" value="1"/>
</dbReference>
<proteinExistence type="inferred from homology"/>
<organism evidence="13 14">
    <name type="scientific">Alternaria tenuissima</name>
    <dbReference type="NCBI Taxonomy" id="119927"/>
    <lineage>
        <taxon>Eukaryota</taxon>
        <taxon>Fungi</taxon>
        <taxon>Dikarya</taxon>
        <taxon>Ascomycota</taxon>
        <taxon>Pezizomycotina</taxon>
        <taxon>Dothideomycetes</taxon>
        <taxon>Pleosporomycetidae</taxon>
        <taxon>Pleosporales</taxon>
        <taxon>Pleosporineae</taxon>
        <taxon>Pleosporaceae</taxon>
        <taxon>Alternaria</taxon>
        <taxon>Alternaria sect. Alternaria</taxon>
        <taxon>Alternaria alternata complex</taxon>
    </lineage>
</organism>
<name>A0ABY0FSN7_9PLEO</name>
<dbReference type="SFLD" id="SFLDG00002">
    <property type="entry name" value="C1.7:_P-type_atpase_like"/>
    <property type="match status" value="1"/>
</dbReference>
<gene>
    <name evidence="13" type="ORF">AA0119_g12655</name>
</gene>
<dbReference type="Gene3D" id="3.40.50.1000">
    <property type="entry name" value="HAD superfamily/HAD-like"/>
    <property type="match status" value="1"/>
</dbReference>
<feature type="region of interest" description="Disordered" evidence="11">
    <location>
        <begin position="621"/>
        <end position="653"/>
    </location>
</feature>
<keyword evidence="9 10" id="KW-0472">Membrane</keyword>
<feature type="transmembrane region" description="Helical" evidence="10">
    <location>
        <begin position="746"/>
        <end position="776"/>
    </location>
</feature>
<dbReference type="NCBIfam" id="TIGR01525">
    <property type="entry name" value="ATPase-IB_hvy"/>
    <property type="match status" value="1"/>
</dbReference>
<dbReference type="Pfam" id="PF00122">
    <property type="entry name" value="E1-E2_ATPase"/>
    <property type="match status" value="1"/>
</dbReference>
<evidence type="ECO:0000256" key="5">
    <source>
        <dbReference type="ARBA" id="ARBA00022741"/>
    </source>
</evidence>
<dbReference type="InterPro" id="IPR059000">
    <property type="entry name" value="ATPase_P-type_domA"/>
</dbReference>
<evidence type="ECO:0000256" key="2">
    <source>
        <dbReference type="ARBA" id="ARBA00006024"/>
    </source>
</evidence>
<keyword evidence="14" id="KW-1185">Reference proteome</keyword>
<dbReference type="InterPro" id="IPR036412">
    <property type="entry name" value="HAD-like_sf"/>
</dbReference>
<evidence type="ECO:0000256" key="3">
    <source>
        <dbReference type="ARBA" id="ARBA00022692"/>
    </source>
</evidence>
<feature type="region of interest" description="Disordered" evidence="11">
    <location>
        <begin position="127"/>
        <end position="146"/>
    </location>
</feature>
<dbReference type="Pfam" id="PF00403">
    <property type="entry name" value="HMA"/>
    <property type="match status" value="2"/>
</dbReference>
<evidence type="ECO:0000256" key="9">
    <source>
        <dbReference type="ARBA" id="ARBA00023136"/>
    </source>
</evidence>
<dbReference type="Gene3D" id="3.30.70.100">
    <property type="match status" value="3"/>
</dbReference>
<dbReference type="PROSITE" id="PS01047">
    <property type="entry name" value="HMA_1"/>
    <property type="match status" value="1"/>
</dbReference>